<evidence type="ECO:0000256" key="1">
    <source>
        <dbReference type="SAM" id="Phobius"/>
    </source>
</evidence>
<protein>
    <recommendedName>
        <fullName evidence="2">Zinc-ribbon domain-containing protein</fullName>
    </recommendedName>
</protein>
<proteinExistence type="predicted"/>
<keyword evidence="1" id="KW-0812">Transmembrane</keyword>
<feature type="transmembrane region" description="Helical" evidence="1">
    <location>
        <begin position="87"/>
        <end position="111"/>
    </location>
</feature>
<reference evidence="3" key="1">
    <citation type="journal article" date="2013" name="PLoS ONE">
        <title>Metagenomic insights into the carbohydrate-active enzymes carried by the microorganisms adhering to solid digesta in the rumen of cows.</title>
        <authorList>
            <person name="Wang L."/>
            <person name="Hatem A."/>
            <person name="Catalyurek U.V."/>
            <person name="Morrison M."/>
            <person name="Yu Z."/>
        </authorList>
    </citation>
    <scope>NUCLEOTIDE SEQUENCE</scope>
</reference>
<keyword evidence="1" id="KW-1133">Transmembrane helix</keyword>
<dbReference type="InterPro" id="IPR026870">
    <property type="entry name" value="Zinc_ribbon_dom"/>
</dbReference>
<dbReference type="AlphaFoldDB" id="W0FL80"/>
<sequence length="167" mass="17453">MFCKTCGASLPDGAKFCTACGAPVIPEAPVLTPDPAPTKAEPILDMPEPTAPMYTPVAPEEPAYASPVYASADALVPSNISDSVFNWGLAGLICSLFISILGIIFSAIAMGKAKRCINDYGFLPQQAKTGRTLGIIGLVIGIVSTVLGILLAFVLIGAMAYSTRYFY</sequence>
<accession>W0FL80</accession>
<name>W0FL80_9BACT</name>
<evidence type="ECO:0000259" key="2">
    <source>
        <dbReference type="Pfam" id="PF13240"/>
    </source>
</evidence>
<evidence type="ECO:0000313" key="3">
    <source>
        <dbReference type="EMBL" id="AHF24219.1"/>
    </source>
</evidence>
<dbReference type="EMBL" id="KC246787">
    <property type="protein sequence ID" value="AHF24219.1"/>
    <property type="molecule type" value="Genomic_DNA"/>
</dbReference>
<organism evidence="3">
    <name type="scientific">uncultured bacterium Contig160</name>
    <dbReference type="NCBI Taxonomy" id="1393469"/>
    <lineage>
        <taxon>Bacteria</taxon>
        <taxon>environmental samples</taxon>
    </lineage>
</organism>
<keyword evidence="1" id="KW-0472">Membrane</keyword>
<feature type="transmembrane region" description="Helical" evidence="1">
    <location>
        <begin position="132"/>
        <end position="161"/>
    </location>
</feature>
<dbReference type="Pfam" id="PF13240">
    <property type="entry name" value="Zn_Ribbon_1"/>
    <property type="match status" value="1"/>
</dbReference>
<feature type="domain" description="Zinc-ribbon" evidence="2">
    <location>
        <begin position="2"/>
        <end position="24"/>
    </location>
</feature>